<comment type="cofactor">
    <cofactor evidence="12">
        <name>Mg(2+)</name>
        <dbReference type="ChEBI" id="CHEBI:18420"/>
    </cofactor>
    <text evidence="12">Requires a divalent cation, most likely magnesium in vivo, as an electrophilic catalyst to aid phosphoryl group transfer. It is the chelate of the metal and the nucleotide that is the actual substrate.</text>
</comment>
<accession>E4Q3F5</accession>
<dbReference type="PANTHER" id="PTHR10584">
    <property type="entry name" value="SUGAR KINASE"/>
    <property type="match status" value="1"/>
</dbReference>
<comment type="catalytic activity">
    <reaction evidence="12">
        <text>D-ribose + ATP = D-ribose 5-phosphate + ADP + H(+)</text>
        <dbReference type="Rhea" id="RHEA:13697"/>
        <dbReference type="ChEBI" id="CHEBI:15378"/>
        <dbReference type="ChEBI" id="CHEBI:30616"/>
        <dbReference type="ChEBI" id="CHEBI:47013"/>
        <dbReference type="ChEBI" id="CHEBI:78346"/>
        <dbReference type="ChEBI" id="CHEBI:456216"/>
        <dbReference type="EC" id="2.7.1.15"/>
    </reaction>
</comment>
<evidence type="ECO:0000256" key="7">
    <source>
        <dbReference type="ARBA" id="ARBA00022777"/>
    </source>
</evidence>
<keyword evidence="12" id="KW-0963">Cytoplasm</keyword>
<evidence type="ECO:0000256" key="8">
    <source>
        <dbReference type="ARBA" id="ARBA00022840"/>
    </source>
</evidence>
<gene>
    <name evidence="12" type="primary">rbsK</name>
    <name evidence="14" type="ordered locus">Calow_0317</name>
</gene>
<dbReference type="GO" id="GO:0046872">
    <property type="term" value="F:metal ion binding"/>
    <property type="evidence" value="ECO:0007669"/>
    <property type="project" value="UniProtKB-KW"/>
</dbReference>
<keyword evidence="6 12" id="KW-0547">Nucleotide-binding</keyword>
<dbReference type="InterPro" id="IPR029056">
    <property type="entry name" value="Ribokinase-like"/>
</dbReference>
<protein>
    <recommendedName>
        <fullName evidence="3 12">Ribokinase</fullName>
        <shortName evidence="12">RK</shortName>
        <ecNumber evidence="2 12">2.7.1.15</ecNumber>
    </recommendedName>
</protein>
<comment type="caution">
    <text evidence="12">Lacks conserved residue(s) required for the propagation of feature annotation.</text>
</comment>
<feature type="binding site" evidence="12">
    <location>
        <position position="184"/>
    </location>
    <ligand>
        <name>ATP</name>
        <dbReference type="ChEBI" id="CHEBI:30616"/>
    </ligand>
</feature>
<comment type="pathway">
    <text evidence="12">Carbohydrate metabolism; D-ribose degradation; D-ribose 5-phosphate from beta-D-ribopyranose: step 2/2.</text>
</comment>
<dbReference type="PANTHER" id="PTHR10584:SF166">
    <property type="entry name" value="RIBOKINASE"/>
    <property type="match status" value="1"/>
</dbReference>
<dbReference type="PROSITE" id="PS00584">
    <property type="entry name" value="PFKB_KINASES_2"/>
    <property type="match status" value="1"/>
</dbReference>
<comment type="subcellular location">
    <subcellularLocation>
        <location evidence="12">Cytoplasm</location>
    </subcellularLocation>
</comment>
<dbReference type="eggNOG" id="COG0524">
    <property type="taxonomic scope" value="Bacteria"/>
</dbReference>
<dbReference type="HAMAP" id="MF_01987">
    <property type="entry name" value="Ribokinase"/>
    <property type="match status" value="1"/>
</dbReference>
<proteinExistence type="inferred from homology"/>
<feature type="binding site" evidence="12">
    <location>
        <begin position="251"/>
        <end position="252"/>
    </location>
    <ligand>
        <name>ATP</name>
        <dbReference type="ChEBI" id="CHEBI:30616"/>
    </ligand>
</feature>
<feature type="binding site" evidence="12">
    <location>
        <position position="281"/>
    </location>
    <ligand>
        <name>ATP</name>
        <dbReference type="ChEBI" id="CHEBI:30616"/>
    </ligand>
</feature>
<sequence>MSDICVLGSVNMDVVIKVDDMPAVGETIKAKEIKKICGGKGANQAVAVARLGGNVSFIGCIGKDENGEILLETLKREKIDTKTIRLDDNLPTGVAYIIVDKKGKNLILVYSGMNSDLNENDVYNNKEVIANSKILISQLEIPINTVIKAFKIAKENKVITILNPSPVSDIPDELYRLCDIIIPNEMEAERLTGIYPATLSDIEKIGEFFYHKSIKISIITLGERGSAVYYNGKINIVPSIQVNVIDTTAAGDTFIGAFAWQLSKTDELTFEKLCKIVELANKVAAISVTKEGAQSSIPYLSEVIGMYGSVDI</sequence>
<evidence type="ECO:0000256" key="1">
    <source>
        <dbReference type="ARBA" id="ARBA00005380"/>
    </source>
</evidence>
<dbReference type="InterPro" id="IPR011877">
    <property type="entry name" value="Ribokinase"/>
</dbReference>
<dbReference type="Gene3D" id="3.40.1190.20">
    <property type="match status" value="1"/>
</dbReference>
<dbReference type="GO" id="GO:0005829">
    <property type="term" value="C:cytosol"/>
    <property type="evidence" value="ECO:0007669"/>
    <property type="project" value="TreeGrafter"/>
</dbReference>
<dbReference type="CDD" id="cd01174">
    <property type="entry name" value="ribokinase"/>
    <property type="match status" value="1"/>
</dbReference>
<evidence type="ECO:0000256" key="11">
    <source>
        <dbReference type="ARBA" id="ARBA00023277"/>
    </source>
</evidence>
<evidence type="ECO:0000259" key="13">
    <source>
        <dbReference type="Pfam" id="PF00294"/>
    </source>
</evidence>
<evidence type="ECO:0000256" key="4">
    <source>
        <dbReference type="ARBA" id="ARBA00022679"/>
    </source>
</evidence>
<dbReference type="GO" id="GO:0019303">
    <property type="term" value="P:D-ribose catabolic process"/>
    <property type="evidence" value="ECO:0007669"/>
    <property type="project" value="UniProtKB-UniRule"/>
</dbReference>
<reference evidence="14 15" key="2">
    <citation type="journal article" date="2011" name="J. Bacteriol.">
        <title>Complete genome sequences for the anaerobic, extremely thermophilic plant biomass-degrading bacteria Caldicellulosiruptor hydrothermalis, Caldicellulosiruptor kristjanssonii, Caldicellulosiruptor kronotskyensis, Caldicellulosiruptor owensenis, and Caldicellulosiruptor lactoaceticus.</title>
        <authorList>
            <person name="Blumer-Schuette S.E."/>
            <person name="Ozdemir I."/>
            <person name="Mistry D."/>
            <person name="Lucas S."/>
            <person name="Lapidus A."/>
            <person name="Cheng J.F."/>
            <person name="Goodwin L.A."/>
            <person name="Pitluck S."/>
            <person name="Land M.L."/>
            <person name="Hauser L.J."/>
            <person name="Woyke T."/>
            <person name="Mikhailova N."/>
            <person name="Pati A."/>
            <person name="Kyrpides N.C."/>
            <person name="Ivanova N."/>
            <person name="Detter J.C."/>
            <person name="Walston-Davenport K."/>
            <person name="Han S."/>
            <person name="Adams M.W."/>
            <person name="Kelly R.M."/>
        </authorList>
    </citation>
    <scope>NUCLEOTIDE SEQUENCE [LARGE SCALE GENOMIC DNA]</scope>
    <source>
        <strain evidence="15">ATCC 700167 / DSM 13100 / OL</strain>
    </source>
</reference>
<dbReference type="InterPro" id="IPR002173">
    <property type="entry name" value="Carboh/pur_kinase_PfkB_CS"/>
</dbReference>
<dbReference type="KEGG" id="cow:Calow_0317"/>
<keyword evidence="11 12" id="KW-0119">Carbohydrate metabolism</keyword>
<feature type="binding site" evidence="12">
    <location>
        <begin position="220"/>
        <end position="225"/>
    </location>
    <ligand>
        <name>ATP</name>
        <dbReference type="ChEBI" id="CHEBI:30616"/>
    </ligand>
</feature>
<feature type="binding site" evidence="12">
    <location>
        <position position="292"/>
    </location>
    <ligand>
        <name>K(+)</name>
        <dbReference type="ChEBI" id="CHEBI:29103"/>
    </ligand>
</feature>
<dbReference type="AlphaFoldDB" id="E4Q3F5"/>
<keyword evidence="10 12" id="KW-0630">Potassium</keyword>
<feature type="binding site" evidence="12">
    <location>
        <position position="252"/>
    </location>
    <ligand>
        <name>substrate</name>
    </ligand>
</feature>
<feature type="binding site" evidence="12">
    <location>
        <position position="140"/>
    </location>
    <ligand>
        <name>substrate</name>
    </ligand>
</feature>
<dbReference type="Proteomes" id="UP000006889">
    <property type="component" value="Chromosome"/>
</dbReference>
<keyword evidence="5 12" id="KW-0479">Metal-binding</keyword>
<evidence type="ECO:0000313" key="15">
    <source>
        <dbReference type="Proteomes" id="UP000006889"/>
    </source>
</evidence>
<comment type="activity regulation">
    <text evidence="12">Activated by a monovalent cation that binds near, but not in, the active site. The most likely occupant of the site in vivo is potassium. Ion binding induces a conformational change that may alter substrate affinity.</text>
</comment>
<reference key="1">
    <citation type="submission" date="2010-09" db="EMBL/GenBank/DDBJ databases">
        <title>Complete sequence of Caldicellulosiruptor owensensis OL.</title>
        <authorList>
            <consortium name="US DOE Joint Genome Institute"/>
            <person name="Lucas S."/>
            <person name="Copeland A."/>
            <person name="Lapidus A."/>
            <person name="Cheng J.-F."/>
            <person name="Bruce D."/>
            <person name="Goodwin L."/>
            <person name="Pitluck S."/>
            <person name="Davenport K."/>
            <person name="Detter J.C."/>
            <person name="Han C."/>
            <person name="Tapia R."/>
            <person name="Land M."/>
            <person name="Hauser L."/>
            <person name="Chang Y.-J."/>
            <person name="Jeffries C."/>
            <person name="Kyrpides N."/>
            <person name="Ivanova N."/>
            <person name="Mikhailova N."/>
            <person name="Blumer-Schuette S.E."/>
            <person name="Kelly R.M."/>
            <person name="Woyke T."/>
        </authorList>
    </citation>
    <scope>NUCLEOTIDE SEQUENCE</scope>
    <source>
        <strain>OL</strain>
    </source>
</reference>
<feature type="binding site" evidence="12">
    <location>
        <position position="246"/>
    </location>
    <ligand>
        <name>K(+)</name>
        <dbReference type="ChEBI" id="CHEBI:29103"/>
    </ligand>
</feature>
<feature type="binding site" evidence="12">
    <location>
        <begin position="39"/>
        <end position="43"/>
    </location>
    <ligand>
        <name>substrate</name>
    </ligand>
</feature>
<evidence type="ECO:0000256" key="5">
    <source>
        <dbReference type="ARBA" id="ARBA00022723"/>
    </source>
</evidence>
<dbReference type="InterPro" id="IPR011611">
    <property type="entry name" value="PfkB_dom"/>
</dbReference>
<dbReference type="EC" id="2.7.1.15" evidence="2 12"/>
<evidence type="ECO:0000256" key="6">
    <source>
        <dbReference type="ARBA" id="ARBA00022741"/>
    </source>
</evidence>
<dbReference type="UniPathway" id="UPA00916">
    <property type="reaction ID" value="UER00889"/>
</dbReference>
<dbReference type="HOGENOM" id="CLU_027634_2_2_9"/>
<dbReference type="OrthoDB" id="9775849at2"/>
<keyword evidence="4 12" id="KW-0808">Transferase</keyword>
<feature type="binding site" evidence="12">
    <location>
        <position position="296"/>
    </location>
    <ligand>
        <name>K(+)</name>
        <dbReference type="ChEBI" id="CHEBI:29103"/>
    </ligand>
</feature>
<evidence type="ECO:0000313" key="14">
    <source>
        <dbReference type="EMBL" id="ADQ03915.1"/>
    </source>
</evidence>
<dbReference type="SUPFAM" id="SSF53613">
    <property type="entry name" value="Ribokinase-like"/>
    <property type="match status" value="1"/>
</dbReference>
<keyword evidence="7 12" id="KW-0418">Kinase</keyword>
<comment type="similarity">
    <text evidence="1">Belongs to the carbohydrate kinase pfkB family.</text>
</comment>
<feature type="binding site" evidence="12">
    <location>
        <position position="248"/>
    </location>
    <ligand>
        <name>K(+)</name>
        <dbReference type="ChEBI" id="CHEBI:29103"/>
    </ligand>
</feature>
<feature type="binding site" evidence="12">
    <location>
        <begin position="11"/>
        <end position="13"/>
    </location>
    <ligand>
        <name>substrate</name>
    </ligand>
</feature>
<dbReference type="STRING" id="632518.Calow_0317"/>
<feature type="binding site" evidence="12">
    <location>
        <position position="287"/>
    </location>
    <ligand>
        <name>K(+)</name>
        <dbReference type="ChEBI" id="CHEBI:29103"/>
    </ligand>
</feature>
<feature type="domain" description="Carbohydrate kinase PfkB" evidence="13">
    <location>
        <begin position="1"/>
        <end position="298"/>
    </location>
</feature>
<evidence type="ECO:0000256" key="3">
    <source>
        <dbReference type="ARBA" id="ARBA00016943"/>
    </source>
</evidence>
<dbReference type="PROSITE" id="PS00583">
    <property type="entry name" value="PFKB_KINASES_1"/>
    <property type="match status" value="1"/>
</dbReference>
<evidence type="ECO:0000256" key="10">
    <source>
        <dbReference type="ARBA" id="ARBA00022958"/>
    </source>
</evidence>
<dbReference type="GO" id="GO:0005524">
    <property type="term" value="F:ATP binding"/>
    <property type="evidence" value="ECO:0007669"/>
    <property type="project" value="UniProtKB-UniRule"/>
</dbReference>
<keyword evidence="9 12" id="KW-0460">Magnesium</keyword>
<organism evidence="14 15">
    <name type="scientific">Caldicellulosiruptor owensensis (strain ATCC 700167 / DSM 13100 / OL)</name>
    <dbReference type="NCBI Taxonomy" id="632518"/>
    <lineage>
        <taxon>Bacteria</taxon>
        <taxon>Bacillati</taxon>
        <taxon>Bacillota</taxon>
        <taxon>Bacillota incertae sedis</taxon>
        <taxon>Caldicellulosiruptorales</taxon>
        <taxon>Caldicellulosiruptoraceae</taxon>
        <taxon>Caldicellulosiruptor</taxon>
    </lineage>
</organism>
<comment type="subunit">
    <text evidence="12">Homodimer.</text>
</comment>
<name>E4Q3F5_CALOW</name>
<comment type="function">
    <text evidence="12">Catalyzes the phosphorylation of ribose at O-5 in a reaction requiring ATP and magnesium. The resulting D-ribose-5-phosphate can then be used either for sythesis of nucleotides, histidine, and tryptophan, or as a component of the pentose phosphate pathway.</text>
</comment>
<feature type="binding site" evidence="12">
    <location>
        <position position="290"/>
    </location>
    <ligand>
        <name>K(+)</name>
        <dbReference type="ChEBI" id="CHEBI:29103"/>
    </ligand>
</feature>
<keyword evidence="15" id="KW-1185">Reference proteome</keyword>
<evidence type="ECO:0000256" key="2">
    <source>
        <dbReference type="ARBA" id="ARBA00012035"/>
    </source>
</evidence>
<keyword evidence="8 12" id="KW-0067">ATP-binding</keyword>
<dbReference type="EMBL" id="CP002216">
    <property type="protein sequence ID" value="ADQ03915.1"/>
    <property type="molecule type" value="Genomic_DNA"/>
</dbReference>
<feature type="active site" description="Proton acceptor" evidence="12">
    <location>
        <position position="252"/>
    </location>
</feature>
<dbReference type="InterPro" id="IPR002139">
    <property type="entry name" value="Ribo/fructo_kinase"/>
</dbReference>
<evidence type="ECO:0000256" key="9">
    <source>
        <dbReference type="ARBA" id="ARBA00022842"/>
    </source>
</evidence>
<dbReference type="GO" id="GO:0004747">
    <property type="term" value="F:ribokinase activity"/>
    <property type="evidence" value="ECO:0007669"/>
    <property type="project" value="UniProtKB-UniRule"/>
</dbReference>
<evidence type="ECO:0000256" key="12">
    <source>
        <dbReference type="HAMAP-Rule" id="MF_01987"/>
    </source>
</evidence>
<dbReference type="Pfam" id="PF00294">
    <property type="entry name" value="PfkB"/>
    <property type="match status" value="1"/>
</dbReference>
<dbReference type="PRINTS" id="PR00990">
    <property type="entry name" value="RIBOKINASE"/>
</dbReference>
<comment type="similarity">
    <text evidence="12">Belongs to the carbohydrate kinase PfkB family. Ribokinase subfamily.</text>
</comment>
<dbReference type="NCBIfam" id="TIGR02152">
    <property type="entry name" value="D_ribokin_bact"/>
    <property type="match status" value="1"/>
</dbReference>